<reference evidence="10 11" key="1">
    <citation type="submission" date="2020-04" db="EMBL/GenBank/DDBJ databases">
        <authorList>
            <consortium name="Genoscope - CEA"/>
            <person name="William W."/>
        </authorList>
    </citation>
    <scope>NUCLEOTIDE SEQUENCE [LARGE SCALE GENOMIC DNA]</scope>
    <source>
        <strain evidence="10 11">SG7</strain>
    </source>
</reference>
<dbReference type="REBASE" id="508882">
    <property type="entry name" value="M.MspSG7ORF138P"/>
</dbReference>
<evidence type="ECO:0000256" key="5">
    <source>
        <dbReference type="ARBA" id="ARBA00022747"/>
    </source>
</evidence>
<feature type="domain" description="DNA methylase N-4/N-6" evidence="9">
    <location>
        <begin position="25"/>
        <end position="280"/>
    </location>
</feature>
<dbReference type="PRINTS" id="PR00508">
    <property type="entry name" value="S21N4MTFRASE"/>
</dbReference>
<keyword evidence="2 8" id="KW-0489">Methyltransferase</keyword>
<dbReference type="GO" id="GO:0032259">
    <property type="term" value="P:methylation"/>
    <property type="evidence" value="ECO:0007669"/>
    <property type="project" value="UniProtKB-KW"/>
</dbReference>
<sequence>MEIETNHKIIFGDSRKMDEIDDESVHLVVTSPPYPMIEMWDDLFKSLNPKIEKIWENIENEEDEEKKEKNIIKIYNLMHETLLPTWEEIYRVLVPGGIVCINIGDATRKVNGIFRLFPNHSKIIEHFEKIGFVTLPYILWKKPTNKPNAFLGSGFLPPNAYVTLDVEFILIFRKGKPRKFKPKDPLRYASAYTKEERDKWFSQIWEDIRGDKQIHPKIERRTASYPEEIPRRLIRMFSIIGDTVLDPFLGTGTTTKVAIELKRNSIGYEIDENLKPIIEEKIGIKQKRIGIDFNVEFLYRSKSE</sequence>
<keyword evidence="5 8" id="KW-0680">Restriction system</keyword>
<dbReference type="Proteomes" id="UP000679213">
    <property type="component" value="Chromosome I"/>
</dbReference>
<dbReference type="InterPro" id="IPR002941">
    <property type="entry name" value="DNA_methylase_N4/N6"/>
</dbReference>
<dbReference type="KEGG" id="mesg:MLAUSG7_0138"/>
<name>A0A8D6SV58_9EURY</name>
<dbReference type="GO" id="GO:0015667">
    <property type="term" value="F:site-specific DNA-methyltransferase (cytosine-N4-specific) activity"/>
    <property type="evidence" value="ECO:0007669"/>
    <property type="project" value="UniProtKB-EC"/>
</dbReference>
<evidence type="ECO:0000313" key="10">
    <source>
        <dbReference type="EMBL" id="CAB3287311.1"/>
    </source>
</evidence>
<evidence type="ECO:0000256" key="7">
    <source>
        <dbReference type="ARBA" id="ARBA00049120"/>
    </source>
</evidence>
<comment type="catalytic activity">
    <reaction evidence="7 8">
        <text>a 2'-deoxycytidine in DNA + S-adenosyl-L-methionine = an N(4)-methyl-2'-deoxycytidine in DNA + S-adenosyl-L-homocysteine + H(+)</text>
        <dbReference type="Rhea" id="RHEA:16857"/>
        <dbReference type="Rhea" id="RHEA-COMP:11369"/>
        <dbReference type="Rhea" id="RHEA-COMP:13674"/>
        <dbReference type="ChEBI" id="CHEBI:15378"/>
        <dbReference type="ChEBI" id="CHEBI:57856"/>
        <dbReference type="ChEBI" id="CHEBI:59789"/>
        <dbReference type="ChEBI" id="CHEBI:85452"/>
        <dbReference type="ChEBI" id="CHEBI:137933"/>
        <dbReference type="EC" id="2.1.1.113"/>
    </reaction>
</comment>
<keyword evidence="11" id="KW-1185">Reference proteome</keyword>
<dbReference type="PROSITE" id="PS00093">
    <property type="entry name" value="N4_MTASE"/>
    <property type="match status" value="1"/>
</dbReference>
<organism evidence="10 11">
    <name type="scientific">Methanocaldococcus lauensis</name>
    <dbReference type="NCBI Taxonomy" id="2546128"/>
    <lineage>
        <taxon>Archaea</taxon>
        <taxon>Methanobacteriati</taxon>
        <taxon>Methanobacteriota</taxon>
        <taxon>Methanomada group</taxon>
        <taxon>Methanococci</taxon>
        <taxon>Methanococcales</taxon>
        <taxon>Methanocaldococcaceae</taxon>
        <taxon>Methanocaldococcus</taxon>
    </lineage>
</organism>
<keyword evidence="6" id="KW-0238">DNA-binding</keyword>
<dbReference type="GO" id="GO:0003677">
    <property type="term" value="F:DNA binding"/>
    <property type="evidence" value="ECO:0007669"/>
    <property type="project" value="UniProtKB-KW"/>
</dbReference>
<proteinExistence type="inferred from homology"/>
<evidence type="ECO:0000256" key="4">
    <source>
        <dbReference type="ARBA" id="ARBA00022691"/>
    </source>
</evidence>
<keyword evidence="4 8" id="KW-0949">S-adenosyl-L-methionine</keyword>
<dbReference type="EMBL" id="LR792632">
    <property type="protein sequence ID" value="CAB3287311.1"/>
    <property type="molecule type" value="Genomic_DNA"/>
</dbReference>
<dbReference type="InterPro" id="IPR017985">
    <property type="entry name" value="MeTrfase_CN4_CS"/>
</dbReference>
<dbReference type="Pfam" id="PF01555">
    <property type="entry name" value="N6_N4_Mtase"/>
    <property type="match status" value="1"/>
</dbReference>
<dbReference type="Gene3D" id="3.40.50.150">
    <property type="entry name" value="Vaccinia Virus protein VP39"/>
    <property type="match status" value="1"/>
</dbReference>
<protein>
    <recommendedName>
        <fullName evidence="8">Type II methyltransferase</fullName>
        <ecNumber evidence="8">2.1.1.113</ecNumber>
    </recommendedName>
    <alternativeName>
        <fullName evidence="8">N-4 cytosine-specific methyltransferase</fullName>
    </alternativeName>
</protein>
<dbReference type="GO" id="GO:0009307">
    <property type="term" value="P:DNA restriction-modification system"/>
    <property type="evidence" value="ECO:0007669"/>
    <property type="project" value="UniProtKB-KW"/>
</dbReference>
<evidence type="ECO:0000313" key="11">
    <source>
        <dbReference type="Proteomes" id="UP000679213"/>
    </source>
</evidence>
<dbReference type="EC" id="2.1.1.113" evidence="8"/>
<evidence type="ECO:0000256" key="1">
    <source>
        <dbReference type="ARBA" id="ARBA00010203"/>
    </source>
</evidence>
<evidence type="ECO:0000256" key="3">
    <source>
        <dbReference type="ARBA" id="ARBA00022679"/>
    </source>
</evidence>
<evidence type="ECO:0000256" key="8">
    <source>
        <dbReference type="RuleBase" id="RU362026"/>
    </source>
</evidence>
<evidence type="ECO:0000256" key="6">
    <source>
        <dbReference type="ARBA" id="ARBA00023125"/>
    </source>
</evidence>
<evidence type="ECO:0000256" key="2">
    <source>
        <dbReference type="ARBA" id="ARBA00022603"/>
    </source>
</evidence>
<keyword evidence="3 10" id="KW-0808">Transferase</keyword>
<evidence type="ECO:0000259" key="9">
    <source>
        <dbReference type="Pfam" id="PF01555"/>
    </source>
</evidence>
<dbReference type="InterPro" id="IPR029063">
    <property type="entry name" value="SAM-dependent_MTases_sf"/>
</dbReference>
<dbReference type="SUPFAM" id="SSF53335">
    <property type="entry name" value="S-adenosyl-L-methionine-dependent methyltransferases"/>
    <property type="match status" value="1"/>
</dbReference>
<gene>
    <name evidence="10" type="primary">mjaIM</name>
    <name evidence="10" type="ORF">MLAUSG7_0138</name>
</gene>
<dbReference type="AlphaFoldDB" id="A0A8D6SV58"/>
<dbReference type="GO" id="GO:0008170">
    <property type="term" value="F:N-methyltransferase activity"/>
    <property type="evidence" value="ECO:0007669"/>
    <property type="project" value="InterPro"/>
</dbReference>
<dbReference type="InterPro" id="IPR001091">
    <property type="entry name" value="RM_Methyltransferase"/>
</dbReference>
<comment type="similarity">
    <text evidence="1">Belongs to the N(4)/N(6)-methyltransferase family. N(4) subfamily.</text>
</comment>
<accession>A0A8D6SV58</accession>